<dbReference type="InterPro" id="IPR011598">
    <property type="entry name" value="bHLH_dom"/>
</dbReference>
<evidence type="ECO:0000256" key="7">
    <source>
        <dbReference type="SAM" id="MobiDB-lite"/>
    </source>
</evidence>
<dbReference type="AlphaFoldDB" id="A0A4Y6JKN4"/>
<dbReference type="Pfam" id="PF00010">
    <property type="entry name" value="HLH"/>
    <property type="match status" value="1"/>
</dbReference>
<feature type="compositionally biased region" description="Basic and acidic residues" evidence="7">
    <location>
        <begin position="78"/>
        <end position="92"/>
    </location>
</feature>
<feature type="region of interest" description="Disordered" evidence="7">
    <location>
        <begin position="55"/>
        <end position="92"/>
    </location>
</feature>
<dbReference type="SMART" id="SM00353">
    <property type="entry name" value="HLH"/>
    <property type="match status" value="1"/>
</dbReference>
<dbReference type="GO" id="GO:0046983">
    <property type="term" value="F:protein dimerization activity"/>
    <property type="evidence" value="ECO:0007669"/>
    <property type="project" value="InterPro"/>
</dbReference>
<evidence type="ECO:0000313" key="9">
    <source>
        <dbReference type="EMBL" id="QDF82403.1"/>
    </source>
</evidence>
<evidence type="ECO:0000256" key="6">
    <source>
        <dbReference type="ARBA" id="ARBA00023242"/>
    </source>
</evidence>
<evidence type="ECO:0000256" key="1">
    <source>
        <dbReference type="ARBA" id="ARBA00004123"/>
    </source>
</evidence>
<evidence type="ECO:0000259" key="8">
    <source>
        <dbReference type="PROSITE" id="PS50888"/>
    </source>
</evidence>
<proteinExistence type="evidence at transcript level"/>
<dbReference type="PROSITE" id="PS50888">
    <property type="entry name" value="BHLH"/>
    <property type="match status" value="1"/>
</dbReference>
<dbReference type="GO" id="GO:0003677">
    <property type="term" value="F:DNA binding"/>
    <property type="evidence" value="ECO:0007669"/>
    <property type="project" value="UniProtKB-KW"/>
</dbReference>
<dbReference type="Gene3D" id="4.10.280.10">
    <property type="entry name" value="Helix-loop-helix DNA-binding domain"/>
    <property type="match status" value="1"/>
</dbReference>
<keyword evidence="3" id="KW-0805">Transcription regulation</keyword>
<protein>
    <submittedName>
        <fullName evidence="9">Transcription factor SPATULA-like isoform X1</fullName>
    </submittedName>
</protein>
<feature type="compositionally biased region" description="Polar residues" evidence="7">
    <location>
        <begin position="65"/>
        <end position="74"/>
    </location>
</feature>
<name>A0A4Y6JKN4_9ASPA</name>
<comment type="subcellular location">
    <subcellularLocation>
        <location evidence="1">Nucleus</location>
    </subcellularLocation>
</comment>
<evidence type="ECO:0000256" key="3">
    <source>
        <dbReference type="ARBA" id="ARBA00023015"/>
    </source>
</evidence>
<dbReference type="PANTHER" id="PTHR45855:SF6">
    <property type="entry name" value="TRANSCRIPTION FACTOR ALC"/>
    <property type="match status" value="1"/>
</dbReference>
<feature type="domain" description="BHLH" evidence="8">
    <location>
        <begin position="78"/>
        <end position="127"/>
    </location>
</feature>
<evidence type="ECO:0000256" key="2">
    <source>
        <dbReference type="ARBA" id="ARBA00005510"/>
    </source>
</evidence>
<organism evidence="9">
    <name type="scientific">Cymbidium goeringii</name>
    <dbReference type="NCBI Taxonomy" id="112607"/>
    <lineage>
        <taxon>Eukaryota</taxon>
        <taxon>Viridiplantae</taxon>
        <taxon>Streptophyta</taxon>
        <taxon>Embryophyta</taxon>
        <taxon>Tracheophyta</taxon>
        <taxon>Spermatophyta</taxon>
        <taxon>Magnoliopsida</taxon>
        <taxon>Liliopsida</taxon>
        <taxon>Asparagales</taxon>
        <taxon>Orchidaceae</taxon>
        <taxon>Epidendroideae</taxon>
        <taxon>Cymbidieae</taxon>
        <taxon>Cymbidiinae</taxon>
        <taxon>Cymbidium</taxon>
    </lineage>
</organism>
<keyword evidence="6" id="KW-0539">Nucleus</keyword>
<accession>A0A4Y6JKN4</accession>
<reference evidence="9" key="1">
    <citation type="journal article" date="2017" name="BMC Genomics">
        <title>Integrated mRNA and microRNA transcriptome variations in the multi-tepal mutant provide insights into the floral patterning of the orchid Cymbidium goeringii.</title>
        <authorList>
            <person name="Yang F."/>
            <person name="Zhu G."/>
            <person name="Wang Z."/>
            <person name="Liu H."/>
            <person name="Xu Q."/>
            <person name="Huang D."/>
            <person name="Zhao C."/>
        </authorList>
    </citation>
    <scope>NUCLEOTIDE SEQUENCE</scope>
</reference>
<dbReference type="SUPFAM" id="SSF47459">
    <property type="entry name" value="HLH, helix-loop-helix DNA-binding domain"/>
    <property type="match status" value="1"/>
</dbReference>
<comment type="similarity">
    <text evidence="2">Belongs to the bHLH protein family.</text>
</comment>
<sequence>MDGSYGSGPSCSSTAQEQFSCFFGEQVHLPFSSSSVGCRERSELARTEKLELEVEEAVEEGTKPAASTRNSSGSKRSRAAEVHNMSEKRRRSRINEKMRALQNLIPNSNKTDKASMLDEAIEYLKQLQLQVQMLSMRNGLNFHDMYLSGMVQSPLQVSDISMGFSGDNRIPLNMGKGVLPLNRDSFSQNQQASSHDIQTIVTSLTASQETFQLPMYAEMLSNDIALQQQRDAGPATRNTTDQMKTSVPHFGGECSLLGVHNQLQTSIIGREGTHNMLRRNSDLQFNVHHLHGLQPRRSLGGGDIKAESLEF</sequence>
<evidence type="ECO:0000256" key="4">
    <source>
        <dbReference type="ARBA" id="ARBA00023125"/>
    </source>
</evidence>
<dbReference type="FunFam" id="4.10.280.10:FF:000004">
    <property type="entry name" value="Basic helix-loop-helix transcription factor"/>
    <property type="match status" value="1"/>
</dbReference>
<dbReference type="GO" id="GO:0005634">
    <property type="term" value="C:nucleus"/>
    <property type="evidence" value="ECO:0007669"/>
    <property type="project" value="UniProtKB-SubCell"/>
</dbReference>
<dbReference type="InterPro" id="IPR036638">
    <property type="entry name" value="HLH_DNA-bd_sf"/>
</dbReference>
<dbReference type="InterPro" id="IPR047265">
    <property type="entry name" value="PIF1-like_bHLH"/>
</dbReference>
<dbReference type="PANTHER" id="PTHR45855">
    <property type="entry name" value="TRANSCRIPTION FACTOR PIF1-RELATED"/>
    <property type="match status" value="1"/>
</dbReference>
<reference evidence="9" key="2">
    <citation type="submission" date="2018-12" db="EMBL/GenBank/DDBJ databases">
        <authorList>
            <person name="Yang F."/>
            <person name="Zhu G."/>
            <person name="Wei Y."/>
        </authorList>
    </citation>
    <scope>NUCLEOTIDE SEQUENCE</scope>
</reference>
<dbReference type="CDD" id="cd11445">
    <property type="entry name" value="bHLH_AtPIF_like"/>
    <property type="match status" value="1"/>
</dbReference>
<keyword evidence="5" id="KW-0804">Transcription</keyword>
<dbReference type="EMBL" id="MK302335">
    <property type="protein sequence ID" value="QDF82403.1"/>
    <property type="molecule type" value="mRNA"/>
</dbReference>
<keyword evidence="4" id="KW-0238">DNA-binding</keyword>
<evidence type="ECO:0000256" key="5">
    <source>
        <dbReference type="ARBA" id="ARBA00023163"/>
    </source>
</evidence>
<dbReference type="InterPro" id="IPR031066">
    <property type="entry name" value="bHLH_ALC-like_plant"/>
</dbReference>